<dbReference type="AlphaFoldDB" id="A0A0J7Z429"/>
<sequence length="125" mass="13237">MEVSSPALTDDTTLGDTKSAWVGAGRIRENVKPGTYPVTFTLRHKDADCVTEEDRDYLCDYPAIVLHGKVKVSAPDKPPASNDGPRFGGGLALGIASGAAATLTAGGVLLRLRRRRALDEASRSQ</sequence>
<keyword evidence="1" id="KW-0812">Transmembrane</keyword>
<accession>A0A0J7Z429</accession>
<name>A0A0J7Z429_STRVR</name>
<dbReference type="Proteomes" id="UP000037432">
    <property type="component" value="Unassembled WGS sequence"/>
</dbReference>
<proteinExistence type="predicted"/>
<dbReference type="PATRIC" id="fig|1938.3.peg.6612"/>
<dbReference type="EMBL" id="LFNT01000052">
    <property type="protein sequence ID" value="KMS69973.1"/>
    <property type="molecule type" value="Genomic_DNA"/>
</dbReference>
<reference evidence="2 3" key="1">
    <citation type="submission" date="2015-06" db="EMBL/GenBank/DDBJ databases">
        <authorList>
            <person name="Ju K.-S."/>
            <person name="Doroghazi J.R."/>
            <person name="Metcalf W.W."/>
        </authorList>
    </citation>
    <scope>NUCLEOTIDE SEQUENCE [LARGE SCALE GENOMIC DNA]</scope>
    <source>
        <strain evidence="2 3">NRRL 3414</strain>
    </source>
</reference>
<keyword evidence="1" id="KW-1133">Transmembrane helix</keyword>
<evidence type="ECO:0000313" key="2">
    <source>
        <dbReference type="EMBL" id="KMS69973.1"/>
    </source>
</evidence>
<gene>
    <name evidence="2" type="ORF">ACM01_32755</name>
</gene>
<evidence type="ECO:0000313" key="3">
    <source>
        <dbReference type="Proteomes" id="UP000037432"/>
    </source>
</evidence>
<protein>
    <submittedName>
        <fullName evidence="2">Uncharacterized protein</fullName>
    </submittedName>
</protein>
<keyword evidence="1" id="KW-0472">Membrane</keyword>
<evidence type="ECO:0000256" key="1">
    <source>
        <dbReference type="SAM" id="Phobius"/>
    </source>
</evidence>
<feature type="transmembrane region" description="Helical" evidence="1">
    <location>
        <begin position="87"/>
        <end position="110"/>
    </location>
</feature>
<organism evidence="2 3">
    <name type="scientific">Streptomyces viridochromogenes</name>
    <dbReference type="NCBI Taxonomy" id="1938"/>
    <lineage>
        <taxon>Bacteria</taxon>
        <taxon>Bacillati</taxon>
        <taxon>Actinomycetota</taxon>
        <taxon>Actinomycetes</taxon>
        <taxon>Kitasatosporales</taxon>
        <taxon>Streptomycetaceae</taxon>
        <taxon>Streptomyces</taxon>
    </lineage>
</organism>
<comment type="caution">
    <text evidence="2">The sequence shown here is derived from an EMBL/GenBank/DDBJ whole genome shotgun (WGS) entry which is preliminary data.</text>
</comment>